<reference evidence="3" key="1">
    <citation type="journal article" date="2013" name="ISME J.">
        <title>A small predatory core genome in the divergent marine Bacteriovorax marinus SJ and the terrestrial Bdellovibrio bacteriovorus.</title>
        <authorList>
            <person name="Crossman L.C."/>
            <person name="Chen H."/>
            <person name="Cerdeno-Tarraga A.M."/>
            <person name="Brooks K."/>
            <person name="Quail M.A."/>
            <person name="Pineiro S.A."/>
            <person name="Hobley L."/>
            <person name="Sockett R.E."/>
            <person name="Bentley S.D."/>
            <person name="Parkhill J."/>
            <person name="Williams H.N."/>
            <person name="Stine O.C."/>
        </authorList>
    </citation>
    <scope>NUCLEOTIDE SEQUENCE [LARGE SCALE GENOMIC DNA]</scope>
    <source>
        <strain evidence="3">ATCC BAA-682 / DSM 15412 / SJ</strain>
    </source>
</reference>
<keyword evidence="1" id="KW-1133">Transmembrane helix</keyword>
<dbReference type="Proteomes" id="UP000008963">
    <property type="component" value="Chromosome"/>
</dbReference>
<dbReference type="AlphaFoldDB" id="E1X1F1"/>
<keyword evidence="1" id="KW-0812">Transmembrane</keyword>
<feature type="transmembrane region" description="Helical" evidence="1">
    <location>
        <begin position="6"/>
        <end position="28"/>
    </location>
</feature>
<dbReference type="RefSeq" id="WP_014244323.1">
    <property type="nucleotide sequence ID" value="NC_016620.1"/>
</dbReference>
<organism evidence="2 3">
    <name type="scientific">Halobacteriovorax marinus (strain ATCC BAA-682 / DSM 15412 / SJ)</name>
    <name type="common">Bacteriovorax marinus</name>
    <dbReference type="NCBI Taxonomy" id="862908"/>
    <lineage>
        <taxon>Bacteria</taxon>
        <taxon>Pseudomonadati</taxon>
        <taxon>Bdellovibrionota</taxon>
        <taxon>Bacteriovoracia</taxon>
        <taxon>Bacteriovoracales</taxon>
        <taxon>Halobacteriovoraceae</taxon>
        <taxon>Halobacteriovorax</taxon>
    </lineage>
</organism>
<evidence type="ECO:0000313" key="3">
    <source>
        <dbReference type="Proteomes" id="UP000008963"/>
    </source>
</evidence>
<dbReference type="EMBL" id="FQ312005">
    <property type="protein sequence ID" value="CBW26542.1"/>
    <property type="molecule type" value="Genomic_DNA"/>
</dbReference>
<gene>
    <name evidence="2" type="ordered locus">BMS_1709</name>
</gene>
<evidence type="ECO:0000256" key="1">
    <source>
        <dbReference type="SAM" id="Phobius"/>
    </source>
</evidence>
<dbReference type="KEGG" id="bmx:BMS_1709"/>
<dbReference type="OrthoDB" id="10002201at2"/>
<dbReference type="HOGENOM" id="CLU_844035_0_0_7"/>
<evidence type="ECO:0000313" key="2">
    <source>
        <dbReference type="EMBL" id="CBW26542.1"/>
    </source>
</evidence>
<sequence length="329" mass="36720">MNINDRGFSLVQVLISSGLLGAAALVGIKMMANQEKMAKSINQKYEMAYIHEEIWRALQDVNNCEATFAGKTLEEVTSGKTRFIRKKTSKADINLYREIYKRYSMDQDLYGVENLRIISYVGNRRESAEPTFDLAIRFDKGENSYGSRFVTKTIPVIYSTRSSKIQNCNALPLGESASDSLLAEVDNSLKIENNLGINTPAKKDIALDIANALSFSEDQEQNECNQDMAGRIRYDKSIENLLLCNGEKWLTWGADSIDWSVFTKVEVSPSKTESRPLGLYRVCALGKATDVPHTQCRLRGSGASLKTPAAWELNVAKTDIGSCTFLCFK</sequence>
<accession>E1X1F1</accession>
<keyword evidence="3" id="KW-1185">Reference proteome</keyword>
<protein>
    <submittedName>
        <fullName evidence="2">Uncharacterized protein</fullName>
    </submittedName>
</protein>
<proteinExistence type="predicted"/>
<dbReference type="PATRIC" id="fig|862908.3.peg.1625"/>
<keyword evidence="1" id="KW-0472">Membrane</keyword>
<name>E1X1F1_HALMS</name>
<dbReference type="STRING" id="862908.BMS_1709"/>